<keyword evidence="3" id="KW-1185">Reference proteome</keyword>
<feature type="signal peptide" evidence="1">
    <location>
        <begin position="1"/>
        <end position="21"/>
    </location>
</feature>
<proteinExistence type="predicted"/>
<reference evidence="2" key="1">
    <citation type="journal article" date="2014" name="Int. J. Syst. Evol. Microbiol.">
        <title>Complete genome sequence of Corynebacterium casei LMG S-19264T (=DSM 44701T), isolated from a smear-ripened cheese.</title>
        <authorList>
            <consortium name="US DOE Joint Genome Institute (JGI-PGF)"/>
            <person name="Walter F."/>
            <person name="Albersmeier A."/>
            <person name="Kalinowski J."/>
            <person name="Ruckert C."/>
        </authorList>
    </citation>
    <scope>NUCLEOTIDE SEQUENCE</scope>
    <source>
        <strain evidence="2">CGMCC 1.7081</strain>
    </source>
</reference>
<evidence type="ECO:0000313" key="2">
    <source>
        <dbReference type="EMBL" id="GHG84526.1"/>
    </source>
</evidence>
<sequence length="217" mass="23225">MFRAILLSVALLAVAGCVAHKRPYADDATVASVSYRDAGPKTLTLYTMVNNRTGAGGHSSLMINASERVIFDPAGSFYADVVPERNDVLFGITPAVEHAYRSSHARSTHHVVVQTIQVSPAQAEIAYRLALKAGPVSQAFCANATSSLLRQIPGFEGIRTTFYPTKLAQQFGQFPGVKTEELYENDSGDLQEGLAKNNARLTAEAKAGTLVPVAVTE</sequence>
<protein>
    <submittedName>
        <fullName evidence="2">Lipoprotein</fullName>
    </submittedName>
</protein>
<evidence type="ECO:0000256" key="1">
    <source>
        <dbReference type="SAM" id="SignalP"/>
    </source>
</evidence>
<name>A0A8J3MC83_9RHOB</name>
<dbReference type="EMBL" id="BNAP01000003">
    <property type="protein sequence ID" value="GHG84526.1"/>
    <property type="molecule type" value="Genomic_DNA"/>
</dbReference>
<gene>
    <name evidence="2" type="ORF">GCM10010961_10720</name>
</gene>
<feature type="chain" id="PRO_5035303117" evidence="1">
    <location>
        <begin position="22"/>
        <end position="217"/>
    </location>
</feature>
<accession>A0A8J3MC83</accession>
<keyword evidence="2" id="KW-0449">Lipoprotein</keyword>
<dbReference type="AlphaFoldDB" id="A0A8J3MC83"/>
<dbReference type="RefSeq" id="WP_028092381.1">
    <property type="nucleotide sequence ID" value="NZ_BNAP01000003.1"/>
</dbReference>
<dbReference type="PROSITE" id="PS51257">
    <property type="entry name" value="PROKAR_LIPOPROTEIN"/>
    <property type="match status" value="1"/>
</dbReference>
<comment type="caution">
    <text evidence="2">The sequence shown here is derived from an EMBL/GenBank/DDBJ whole genome shotgun (WGS) entry which is preliminary data.</text>
</comment>
<evidence type="ECO:0000313" key="3">
    <source>
        <dbReference type="Proteomes" id="UP000611500"/>
    </source>
</evidence>
<keyword evidence="1" id="KW-0732">Signal</keyword>
<reference evidence="2" key="2">
    <citation type="submission" date="2020-09" db="EMBL/GenBank/DDBJ databases">
        <authorList>
            <person name="Sun Q."/>
            <person name="Zhou Y."/>
        </authorList>
    </citation>
    <scope>NUCLEOTIDE SEQUENCE</scope>
    <source>
        <strain evidence="2">CGMCC 1.7081</strain>
    </source>
</reference>
<dbReference type="Proteomes" id="UP000611500">
    <property type="component" value="Unassembled WGS sequence"/>
</dbReference>
<organism evidence="2 3">
    <name type="scientific">Pseudodonghicola xiamenensis</name>
    <dbReference type="NCBI Taxonomy" id="337702"/>
    <lineage>
        <taxon>Bacteria</taxon>
        <taxon>Pseudomonadati</taxon>
        <taxon>Pseudomonadota</taxon>
        <taxon>Alphaproteobacteria</taxon>
        <taxon>Rhodobacterales</taxon>
        <taxon>Paracoccaceae</taxon>
        <taxon>Pseudodonghicola</taxon>
    </lineage>
</organism>